<evidence type="ECO:0008006" key="4">
    <source>
        <dbReference type="Google" id="ProtNLM"/>
    </source>
</evidence>
<evidence type="ECO:0000256" key="1">
    <source>
        <dbReference type="ARBA" id="ARBA00022448"/>
    </source>
</evidence>
<feature type="transmembrane region" description="Helical" evidence="2">
    <location>
        <begin position="192"/>
        <end position="216"/>
    </location>
</feature>
<keyword evidence="2" id="KW-1133">Transmembrane helix</keyword>
<dbReference type="PANTHER" id="PTHR43298">
    <property type="entry name" value="MULTIDRUG RESISTANCE PROTEIN NORM-RELATED"/>
    <property type="match status" value="1"/>
</dbReference>
<dbReference type="GO" id="GO:0005886">
    <property type="term" value="C:plasma membrane"/>
    <property type="evidence" value="ECO:0007669"/>
    <property type="project" value="TreeGrafter"/>
</dbReference>
<dbReference type="PANTHER" id="PTHR43298:SF2">
    <property type="entry name" value="FMN_FAD EXPORTER YEEO-RELATED"/>
    <property type="match status" value="1"/>
</dbReference>
<feature type="transmembrane region" description="Helical" evidence="2">
    <location>
        <begin position="130"/>
        <end position="150"/>
    </location>
</feature>
<feature type="transmembrane region" description="Helical" evidence="2">
    <location>
        <begin position="6"/>
        <end position="25"/>
    </location>
</feature>
<dbReference type="EMBL" id="BARV01026801">
    <property type="protein sequence ID" value="GAI44790.1"/>
    <property type="molecule type" value="Genomic_DNA"/>
</dbReference>
<dbReference type="GO" id="GO:0042910">
    <property type="term" value="F:xenobiotic transmembrane transporter activity"/>
    <property type="evidence" value="ECO:0007669"/>
    <property type="project" value="InterPro"/>
</dbReference>
<gene>
    <name evidence="3" type="ORF">S06H3_43231</name>
</gene>
<feature type="transmembrane region" description="Helical" evidence="2">
    <location>
        <begin position="222"/>
        <end position="247"/>
    </location>
</feature>
<name>X1Q126_9ZZZZ</name>
<feature type="non-terminal residue" evidence="3">
    <location>
        <position position="263"/>
    </location>
</feature>
<dbReference type="Pfam" id="PF01554">
    <property type="entry name" value="MatE"/>
    <property type="match status" value="2"/>
</dbReference>
<keyword evidence="2" id="KW-0812">Transmembrane</keyword>
<dbReference type="InterPro" id="IPR002528">
    <property type="entry name" value="MATE_fam"/>
</dbReference>
<feature type="transmembrane region" description="Helical" evidence="2">
    <location>
        <begin position="63"/>
        <end position="87"/>
    </location>
</feature>
<keyword evidence="2" id="KW-0472">Membrane</keyword>
<proteinExistence type="predicted"/>
<protein>
    <recommendedName>
        <fullName evidence="4">Polysaccharide biosynthesis protein C-terminal domain-containing protein</fullName>
    </recommendedName>
</protein>
<comment type="caution">
    <text evidence="3">The sequence shown here is derived from an EMBL/GenBank/DDBJ whole genome shotgun (WGS) entry which is preliminary data.</text>
</comment>
<dbReference type="AlphaFoldDB" id="X1Q126"/>
<evidence type="ECO:0000256" key="2">
    <source>
        <dbReference type="SAM" id="Phobius"/>
    </source>
</evidence>
<accession>X1Q126</accession>
<evidence type="ECO:0000313" key="3">
    <source>
        <dbReference type="EMBL" id="GAI44790.1"/>
    </source>
</evidence>
<feature type="transmembrane region" description="Helical" evidence="2">
    <location>
        <begin position="37"/>
        <end position="57"/>
    </location>
</feature>
<feature type="non-terminal residue" evidence="3">
    <location>
        <position position="1"/>
    </location>
</feature>
<feature type="transmembrane region" description="Helical" evidence="2">
    <location>
        <begin position="156"/>
        <end position="180"/>
    </location>
</feature>
<keyword evidence="1" id="KW-0813">Transport</keyword>
<organism evidence="3">
    <name type="scientific">marine sediment metagenome</name>
    <dbReference type="NCBI Taxonomy" id="412755"/>
    <lineage>
        <taxon>unclassified sequences</taxon>
        <taxon>metagenomes</taxon>
        <taxon>ecological metagenomes</taxon>
    </lineage>
</organism>
<dbReference type="GO" id="GO:0015297">
    <property type="term" value="F:antiporter activity"/>
    <property type="evidence" value="ECO:0007669"/>
    <property type="project" value="InterPro"/>
</dbReference>
<reference evidence="3" key="1">
    <citation type="journal article" date="2014" name="Front. Microbiol.">
        <title>High frequency of phylogenetically diverse reductive dehalogenase-homologous genes in deep subseafloor sedimentary metagenomes.</title>
        <authorList>
            <person name="Kawai M."/>
            <person name="Futagami T."/>
            <person name="Toyoda A."/>
            <person name="Takaki Y."/>
            <person name="Nishi S."/>
            <person name="Hori S."/>
            <person name="Arai W."/>
            <person name="Tsubouchi T."/>
            <person name="Morono Y."/>
            <person name="Uchiyama I."/>
            <person name="Ito T."/>
            <person name="Fujiyama A."/>
            <person name="Inagaki F."/>
            <person name="Takami H."/>
        </authorList>
    </citation>
    <scope>NUCLEOTIDE SEQUENCE</scope>
    <source>
        <strain evidence="3">Expedition CK06-06</strain>
    </source>
</reference>
<sequence>ATQYLVIIGFGVPFVLFMMMTTDLLRGSGEAAKPMAFMIIAVVINIILDPFLIFGYGPFPEMGIRGAALATVIAQLIGAGLCFYYIVAHRSVYRLRLPNLVPSLPILRDIYRVGLPSMVMELMMSVTSVLFLRVLSAFGSLALAAVGLMIRASELAFMPIIGVAQGLLPIVGFCFGAGLWNRLWRAVKLAAGGIMVLLCISTIVLEIFAPEIISIFSNDPELVATAALAMRICMSTLVFVGPAILVVTTFQGMSKGKDVLFLS</sequence>
<dbReference type="InterPro" id="IPR050222">
    <property type="entry name" value="MATE_MdtK"/>
</dbReference>